<organism evidence="7 8">
    <name type="scientific">Pholiota conissans</name>
    <dbReference type="NCBI Taxonomy" id="109636"/>
    <lineage>
        <taxon>Eukaryota</taxon>
        <taxon>Fungi</taxon>
        <taxon>Dikarya</taxon>
        <taxon>Basidiomycota</taxon>
        <taxon>Agaricomycotina</taxon>
        <taxon>Agaricomycetes</taxon>
        <taxon>Agaricomycetidae</taxon>
        <taxon>Agaricales</taxon>
        <taxon>Agaricineae</taxon>
        <taxon>Strophariaceae</taxon>
        <taxon>Pholiota</taxon>
    </lineage>
</organism>
<dbReference type="AlphaFoldDB" id="A0A9P5Z7Z7"/>
<evidence type="ECO:0000256" key="4">
    <source>
        <dbReference type="ARBA" id="ARBA00022525"/>
    </source>
</evidence>
<feature type="non-terminal residue" evidence="7">
    <location>
        <position position="1"/>
    </location>
</feature>
<evidence type="ECO:0000256" key="1">
    <source>
        <dbReference type="ARBA" id="ARBA00004191"/>
    </source>
</evidence>
<comment type="similarity">
    <text evidence="2 6">Belongs to the fungal hydrophobin family.</text>
</comment>
<dbReference type="Proteomes" id="UP000807469">
    <property type="component" value="Unassembled WGS sequence"/>
</dbReference>
<keyword evidence="8" id="KW-1185">Reference proteome</keyword>
<keyword evidence="3 6" id="KW-0134">Cell wall</keyword>
<dbReference type="OrthoDB" id="4225815at2759"/>
<name>A0A9P5Z7Z7_9AGAR</name>
<proteinExistence type="inferred from homology"/>
<evidence type="ECO:0000256" key="3">
    <source>
        <dbReference type="ARBA" id="ARBA00022512"/>
    </source>
</evidence>
<evidence type="ECO:0000256" key="6">
    <source>
        <dbReference type="RuleBase" id="RU365009"/>
    </source>
</evidence>
<dbReference type="Pfam" id="PF01185">
    <property type="entry name" value="Hydrophobin"/>
    <property type="match status" value="1"/>
</dbReference>
<keyword evidence="4 6" id="KW-0964">Secreted</keyword>
<dbReference type="CDD" id="cd23507">
    <property type="entry name" value="hydrophobin_I"/>
    <property type="match status" value="1"/>
</dbReference>
<protein>
    <recommendedName>
        <fullName evidence="6">Hydrophobin</fullName>
    </recommendedName>
</protein>
<accession>A0A9P5Z7Z7</accession>
<gene>
    <name evidence="7" type="ORF">BDN70DRAFT_802719</name>
</gene>
<sequence length="72" mass="7079">SVQAANSRAASKIISLLGVVVQDVTAHVGLTCDSITIVGVSGTSCSGQAVCCTDNTFNGIIALGCAPVNLDA</sequence>
<evidence type="ECO:0000313" key="7">
    <source>
        <dbReference type="EMBL" id="KAF9481860.1"/>
    </source>
</evidence>
<dbReference type="InterPro" id="IPR001338">
    <property type="entry name" value="Class_I_Hydrophobin"/>
</dbReference>
<dbReference type="GO" id="GO:0009277">
    <property type="term" value="C:fungal-type cell wall"/>
    <property type="evidence" value="ECO:0007669"/>
    <property type="project" value="InterPro"/>
</dbReference>
<evidence type="ECO:0000256" key="5">
    <source>
        <dbReference type="ARBA" id="ARBA00023157"/>
    </source>
</evidence>
<dbReference type="SMART" id="SM00075">
    <property type="entry name" value="HYDRO"/>
    <property type="match status" value="1"/>
</dbReference>
<feature type="signal peptide" evidence="6">
    <location>
        <begin position="1"/>
        <end position="26"/>
    </location>
</feature>
<dbReference type="GO" id="GO:0005199">
    <property type="term" value="F:structural constituent of cell wall"/>
    <property type="evidence" value="ECO:0007669"/>
    <property type="project" value="InterPro"/>
</dbReference>
<keyword evidence="5 6" id="KW-1015">Disulfide bond</keyword>
<feature type="chain" id="PRO_5040527941" description="Hydrophobin" evidence="6">
    <location>
        <begin position="27"/>
        <end position="72"/>
    </location>
</feature>
<reference evidence="7" key="1">
    <citation type="submission" date="2020-11" db="EMBL/GenBank/DDBJ databases">
        <authorList>
            <consortium name="DOE Joint Genome Institute"/>
            <person name="Ahrendt S."/>
            <person name="Riley R."/>
            <person name="Andreopoulos W."/>
            <person name="Labutti K."/>
            <person name="Pangilinan J."/>
            <person name="Ruiz-Duenas F.J."/>
            <person name="Barrasa J.M."/>
            <person name="Sanchez-Garcia M."/>
            <person name="Camarero S."/>
            <person name="Miyauchi S."/>
            <person name="Serrano A."/>
            <person name="Linde D."/>
            <person name="Babiker R."/>
            <person name="Drula E."/>
            <person name="Ayuso-Fernandez I."/>
            <person name="Pacheco R."/>
            <person name="Padilla G."/>
            <person name="Ferreira P."/>
            <person name="Barriuso J."/>
            <person name="Kellner H."/>
            <person name="Castanera R."/>
            <person name="Alfaro M."/>
            <person name="Ramirez L."/>
            <person name="Pisabarro A.G."/>
            <person name="Kuo A."/>
            <person name="Tritt A."/>
            <person name="Lipzen A."/>
            <person name="He G."/>
            <person name="Yan M."/>
            <person name="Ng V."/>
            <person name="Cullen D."/>
            <person name="Martin F."/>
            <person name="Rosso M.-N."/>
            <person name="Henrissat B."/>
            <person name="Hibbett D."/>
            <person name="Martinez A.T."/>
            <person name="Grigoriev I.V."/>
        </authorList>
    </citation>
    <scope>NUCLEOTIDE SEQUENCE</scope>
    <source>
        <strain evidence="7">CIRM-BRFM 674</strain>
    </source>
</reference>
<comment type="caution">
    <text evidence="7">The sequence shown here is derived from an EMBL/GenBank/DDBJ whole genome shotgun (WGS) entry which is preliminary data.</text>
</comment>
<keyword evidence="6" id="KW-0732">Signal</keyword>
<evidence type="ECO:0000256" key="2">
    <source>
        <dbReference type="ARBA" id="ARBA00010446"/>
    </source>
</evidence>
<evidence type="ECO:0000313" key="8">
    <source>
        <dbReference type="Proteomes" id="UP000807469"/>
    </source>
</evidence>
<dbReference type="EMBL" id="MU155173">
    <property type="protein sequence ID" value="KAF9481860.1"/>
    <property type="molecule type" value="Genomic_DNA"/>
</dbReference>
<comment type="subcellular location">
    <subcellularLocation>
        <location evidence="1 6">Secreted</location>
        <location evidence="1 6">Cell wall</location>
    </subcellularLocation>
</comment>